<proteinExistence type="predicted"/>
<dbReference type="PANTHER" id="PTHR43038:SF3">
    <property type="entry name" value="ABC TRANSPORTER G FAMILY MEMBER 20 ISOFORM X1"/>
    <property type="match status" value="1"/>
</dbReference>
<feature type="non-terminal residue" evidence="1">
    <location>
        <position position="1"/>
    </location>
</feature>
<dbReference type="EMBL" id="BART01036389">
    <property type="protein sequence ID" value="GAH10473.1"/>
    <property type="molecule type" value="Genomic_DNA"/>
</dbReference>
<comment type="caution">
    <text evidence="1">The sequence shown here is derived from an EMBL/GenBank/DDBJ whole genome shotgun (WGS) entry which is preliminary data.</text>
</comment>
<dbReference type="AlphaFoldDB" id="X1EPC2"/>
<dbReference type="InterPro" id="IPR027417">
    <property type="entry name" value="P-loop_NTPase"/>
</dbReference>
<dbReference type="SUPFAM" id="SSF52540">
    <property type="entry name" value="P-loop containing nucleoside triphosphate hydrolases"/>
    <property type="match status" value="1"/>
</dbReference>
<dbReference type="Gene3D" id="3.40.50.300">
    <property type="entry name" value="P-loop containing nucleotide triphosphate hydrolases"/>
    <property type="match status" value="1"/>
</dbReference>
<organism evidence="1">
    <name type="scientific">marine sediment metagenome</name>
    <dbReference type="NCBI Taxonomy" id="412755"/>
    <lineage>
        <taxon>unclassified sequences</taxon>
        <taxon>metagenomes</taxon>
        <taxon>ecological metagenomes</taxon>
    </lineage>
</organism>
<name>X1EPC2_9ZZZZ</name>
<evidence type="ECO:0000313" key="1">
    <source>
        <dbReference type="EMBL" id="GAH10473.1"/>
    </source>
</evidence>
<dbReference type="PANTHER" id="PTHR43038">
    <property type="entry name" value="ATP-BINDING CASSETTE, SUB-FAMILY H, MEMBER 1"/>
    <property type="match status" value="1"/>
</dbReference>
<reference evidence="1" key="1">
    <citation type="journal article" date="2014" name="Front. Microbiol.">
        <title>High frequency of phylogenetically diverse reductive dehalogenase-homologous genes in deep subseafloor sedimentary metagenomes.</title>
        <authorList>
            <person name="Kawai M."/>
            <person name="Futagami T."/>
            <person name="Toyoda A."/>
            <person name="Takaki Y."/>
            <person name="Nishi S."/>
            <person name="Hori S."/>
            <person name="Arai W."/>
            <person name="Tsubouchi T."/>
            <person name="Morono Y."/>
            <person name="Uchiyama I."/>
            <person name="Ito T."/>
            <person name="Fujiyama A."/>
            <person name="Inagaki F."/>
            <person name="Takami H."/>
        </authorList>
    </citation>
    <scope>NUCLEOTIDE SEQUENCE</scope>
    <source>
        <strain evidence="1">Expedition CK06-06</strain>
    </source>
</reference>
<sequence length="76" mass="8481">TFWEHFAALTKQGITLVISSHTMDDAAHCDRLAFMRDGKVIARGTPSELQQATGKPGATLEDAFLYFIHREDRSDS</sequence>
<gene>
    <name evidence="1" type="ORF">S01H4_61389</name>
</gene>
<accession>X1EPC2</accession>
<protein>
    <recommendedName>
        <fullName evidence="2">ABC transporter ATP-binding protein</fullName>
    </recommendedName>
</protein>
<evidence type="ECO:0008006" key="2">
    <source>
        <dbReference type="Google" id="ProtNLM"/>
    </source>
</evidence>